<dbReference type="InterPro" id="IPR008969">
    <property type="entry name" value="CarboxyPept-like_regulatory"/>
</dbReference>
<dbReference type="InterPro" id="IPR012910">
    <property type="entry name" value="Plug_dom"/>
</dbReference>
<dbReference type="Proteomes" id="UP000183038">
    <property type="component" value="Unassembled WGS sequence"/>
</dbReference>
<name>A0A1H4UXV6_9FLAO</name>
<evidence type="ECO:0000256" key="9">
    <source>
        <dbReference type="RuleBase" id="RU003357"/>
    </source>
</evidence>
<keyword evidence="2 8" id="KW-0813">Transport</keyword>
<proteinExistence type="inferred from homology"/>
<dbReference type="InterPro" id="IPR023996">
    <property type="entry name" value="TonB-dep_OMP_SusC/RagA"/>
</dbReference>
<keyword evidence="6 8" id="KW-0472">Membrane</keyword>
<dbReference type="GO" id="GO:0009279">
    <property type="term" value="C:cell outer membrane"/>
    <property type="evidence" value="ECO:0007669"/>
    <property type="project" value="UniProtKB-SubCell"/>
</dbReference>
<dbReference type="Gene3D" id="2.60.40.1120">
    <property type="entry name" value="Carboxypeptidase-like, regulatory domain"/>
    <property type="match status" value="1"/>
</dbReference>
<feature type="domain" description="TonB-dependent receptor plug" evidence="11">
    <location>
        <begin position="230"/>
        <end position="342"/>
    </location>
</feature>
<dbReference type="InterPro" id="IPR039426">
    <property type="entry name" value="TonB-dep_rcpt-like"/>
</dbReference>
<dbReference type="PROSITE" id="PS52016">
    <property type="entry name" value="TONB_DEPENDENT_REC_3"/>
    <property type="match status" value="1"/>
</dbReference>
<dbReference type="Gene3D" id="2.170.130.10">
    <property type="entry name" value="TonB-dependent receptor, plug domain"/>
    <property type="match status" value="1"/>
</dbReference>
<evidence type="ECO:0000313" key="12">
    <source>
        <dbReference type="EMBL" id="SEC72984.1"/>
    </source>
</evidence>
<keyword evidence="5 9" id="KW-0798">TonB box</keyword>
<dbReference type="Gene3D" id="2.40.170.20">
    <property type="entry name" value="TonB-dependent receptor, beta-barrel domain"/>
    <property type="match status" value="1"/>
</dbReference>
<sequence>MKKLRNTPEGWKYIFPKFDLKMKLSLLFLLTTLLQLQANVGYSQKTKISLNLDNVSVLNVISEIESKSEFKFFYSKEDLISMDNISIKANKENIENILGQIFSTGYIDYKVIERQIILTSKGKAKTEVKAEEKSQLQTNKISGVIIDEQGMPLAGANIVEKGTTNGVTADFDGKFIINVAGENAVLSISYIGFKTKDVPVGTQTQLTITLSEDAASLEEVVVVGYGTQKKVNLTAAVSQVNSEVFKDRPVANAVRSLQGTVPGLIVTNSTAGGEPGADSNINIRGYLTSGATGAIGDSSPLVLVDGVRMDINDVNPQDIESVSVLKDAAAAAIYGSNAASGAILITTKSGKASNGKARITYSSNVAFSSPTSYPEAASPINFAYAINDARVNNRQGVYYDETDLANIRANMANPGSAPSIESNATGNAWNYGTIGIEGTGATDWDDIILKKSAIRTKHDLSISGGNDKMNYYVSGGAYDEEGLLKVGDESFQRYNIDAKFSAQANDWLTVELYTKYLKSFTDFPSETGQGSDLRNKTRVLDLITKIKPTLPQFDPIYGEELLQHSYYPFWEFQRLKTRTDQIILAPKFIIQPTKNLKLNVDLNYRRTNGFREETVLAHQQIVPNGLVDRVSQQQTSYSPTISRNEYFSPNIYADYNKTVNNHNFNITAGFQSEITDVYSLQATTDYLITNEITSLSASLDDDQIINDEIIQDFTTMGYFGRLRYNYKEKYLAELTYRRDGSSRFAPEDRWVGLPSFSVGYNIAKEEFWPLETVNTFKLRGSYGSLGNQNVELYRYLSTIPINSPGTSFLFNGQQGIFSSTPELASQGLTWETVTTTDIGLDLGAFDNKLNMAFSWYRIDTEDMTGPGLDLPSQLGVTPPFRNVGTSRVQGFDLEVSWRQQIGDFGYSIRGVLNDYKQTIVDYPNEGKILNSFFEGQDLGAIYGYETDGLFQSNEEAEAYTATVDQSFINGFVYEGGDLKYVDQNGDGVINNGNNADGDSGDLKVIGNSTPRFQYGFTLGMNYKNWDFNAFLQGVGKRDVNLVSGNSQGFRGPSNGPFHAFVWEGHLDYWRPEDTTNPLGANTDAYFPKPYLNGGGRTNKNYSQNTTHFIQSGAYARLKSLQIGYSLSSELTTKFNVSNIRLYVTGENLFTISDLIFFDPETVRDFAGNSDLVGSASSYPLSKIVSFGANISF</sequence>
<comment type="similarity">
    <text evidence="8 9">Belongs to the TonB-dependent receptor family.</text>
</comment>
<dbReference type="Pfam" id="PF00593">
    <property type="entry name" value="TonB_dep_Rec_b-barrel"/>
    <property type="match status" value="1"/>
</dbReference>
<protein>
    <submittedName>
        <fullName evidence="12">TonB-linked outer membrane protein, SusC/RagA family</fullName>
    </submittedName>
</protein>
<gene>
    <name evidence="12" type="ORF">SAMN05192540_3929</name>
</gene>
<keyword evidence="3 8" id="KW-1134">Transmembrane beta strand</keyword>
<dbReference type="Pfam" id="PF07715">
    <property type="entry name" value="Plug"/>
    <property type="match status" value="1"/>
</dbReference>
<dbReference type="NCBIfam" id="TIGR04057">
    <property type="entry name" value="SusC_RagA_signa"/>
    <property type="match status" value="1"/>
</dbReference>
<dbReference type="InterPro" id="IPR023997">
    <property type="entry name" value="TonB-dep_OMP_SusC/RagA_CS"/>
</dbReference>
<dbReference type="RefSeq" id="WP_074674580.1">
    <property type="nucleotide sequence ID" value="NZ_FNTB01000001.1"/>
</dbReference>
<dbReference type="SUPFAM" id="SSF49464">
    <property type="entry name" value="Carboxypeptidase regulatory domain-like"/>
    <property type="match status" value="1"/>
</dbReference>
<dbReference type="AlphaFoldDB" id="A0A1H4UXV6"/>
<evidence type="ECO:0000259" key="10">
    <source>
        <dbReference type="Pfam" id="PF00593"/>
    </source>
</evidence>
<dbReference type="NCBIfam" id="TIGR04056">
    <property type="entry name" value="OMP_RagA_SusC"/>
    <property type="match status" value="1"/>
</dbReference>
<evidence type="ECO:0000259" key="11">
    <source>
        <dbReference type="Pfam" id="PF07715"/>
    </source>
</evidence>
<dbReference type="InterPro" id="IPR036942">
    <property type="entry name" value="Beta-barrel_TonB_sf"/>
</dbReference>
<dbReference type="InterPro" id="IPR000531">
    <property type="entry name" value="Beta-barrel_TonB"/>
</dbReference>
<dbReference type="InterPro" id="IPR037066">
    <property type="entry name" value="Plug_dom_sf"/>
</dbReference>
<evidence type="ECO:0000256" key="4">
    <source>
        <dbReference type="ARBA" id="ARBA00022692"/>
    </source>
</evidence>
<evidence type="ECO:0000256" key="1">
    <source>
        <dbReference type="ARBA" id="ARBA00004571"/>
    </source>
</evidence>
<comment type="subcellular location">
    <subcellularLocation>
        <location evidence="1 8">Cell outer membrane</location>
        <topology evidence="1 8">Multi-pass membrane protein</topology>
    </subcellularLocation>
</comment>
<evidence type="ECO:0000256" key="5">
    <source>
        <dbReference type="ARBA" id="ARBA00023077"/>
    </source>
</evidence>
<evidence type="ECO:0000256" key="2">
    <source>
        <dbReference type="ARBA" id="ARBA00022448"/>
    </source>
</evidence>
<evidence type="ECO:0000256" key="8">
    <source>
        <dbReference type="PROSITE-ProRule" id="PRU01360"/>
    </source>
</evidence>
<dbReference type="SUPFAM" id="SSF56935">
    <property type="entry name" value="Porins"/>
    <property type="match status" value="1"/>
</dbReference>
<feature type="domain" description="TonB-dependent receptor-like beta-barrel" evidence="10">
    <location>
        <begin position="593"/>
        <end position="1139"/>
    </location>
</feature>
<keyword evidence="7 8" id="KW-0998">Cell outer membrane</keyword>
<keyword evidence="4 8" id="KW-0812">Transmembrane</keyword>
<dbReference type="OrthoDB" id="9768177at2"/>
<evidence type="ECO:0000256" key="6">
    <source>
        <dbReference type="ARBA" id="ARBA00023136"/>
    </source>
</evidence>
<dbReference type="EMBL" id="FNTB01000001">
    <property type="protein sequence ID" value="SEC72984.1"/>
    <property type="molecule type" value="Genomic_DNA"/>
</dbReference>
<evidence type="ECO:0000313" key="13">
    <source>
        <dbReference type="Proteomes" id="UP000183038"/>
    </source>
</evidence>
<evidence type="ECO:0000256" key="3">
    <source>
        <dbReference type="ARBA" id="ARBA00022452"/>
    </source>
</evidence>
<accession>A0A1H4UXV6</accession>
<evidence type="ECO:0000256" key="7">
    <source>
        <dbReference type="ARBA" id="ARBA00023237"/>
    </source>
</evidence>
<reference evidence="12 13" key="1">
    <citation type="submission" date="2016-10" db="EMBL/GenBank/DDBJ databases">
        <authorList>
            <person name="de Groot N.N."/>
        </authorList>
    </citation>
    <scope>NUCLEOTIDE SEQUENCE [LARGE SCALE GENOMIC DNA]</scope>
    <source>
        <strain evidence="12 13">MAR_2009_71</strain>
    </source>
</reference>
<dbReference type="Pfam" id="PF13715">
    <property type="entry name" value="CarbopepD_reg_2"/>
    <property type="match status" value="1"/>
</dbReference>
<organism evidence="12 13">
    <name type="scientific">Maribacter dokdonensis</name>
    <dbReference type="NCBI Taxonomy" id="320912"/>
    <lineage>
        <taxon>Bacteria</taxon>
        <taxon>Pseudomonadati</taxon>
        <taxon>Bacteroidota</taxon>
        <taxon>Flavobacteriia</taxon>
        <taxon>Flavobacteriales</taxon>
        <taxon>Flavobacteriaceae</taxon>
        <taxon>Maribacter</taxon>
    </lineage>
</organism>